<keyword evidence="3" id="KW-1185">Reference proteome</keyword>
<evidence type="ECO:0000256" key="1">
    <source>
        <dbReference type="SAM" id="Phobius"/>
    </source>
</evidence>
<dbReference type="EMBL" id="CAKOFQ010006679">
    <property type="protein sequence ID" value="CAH1958901.1"/>
    <property type="molecule type" value="Genomic_DNA"/>
</dbReference>
<keyword evidence="1" id="KW-0472">Membrane</keyword>
<keyword evidence="1" id="KW-1133">Transmembrane helix</keyword>
<reference evidence="2" key="1">
    <citation type="submission" date="2022-03" db="EMBL/GenBank/DDBJ databases">
        <authorList>
            <person name="Sayadi A."/>
        </authorList>
    </citation>
    <scope>NUCLEOTIDE SEQUENCE</scope>
</reference>
<protein>
    <submittedName>
        <fullName evidence="2">Uncharacterized protein</fullName>
    </submittedName>
</protein>
<name>A0A9P0JQ79_ACAOB</name>
<sequence>MVLSFSSATAGVINSFDFLVISVLSFWLGPFIIGDTGGSLL</sequence>
<keyword evidence="1" id="KW-0812">Transmembrane</keyword>
<proteinExistence type="predicted"/>
<organism evidence="2 3">
    <name type="scientific">Acanthoscelides obtectus</name>
    <name type="common">Bean weevil</name>
    <name type="synonym">Bruchus obtectus</name>
    <dbReference type="NCBI Taxonomy" id="200917"/>
    <lineage>
        <taxon>Eukaryota</taxon>
        <taxon>Metazoa</taxon>
        <taxon>Ecdysozoa</taxon>
        <taxon>Arthropoda</taxon>
        <taxon>Hexapoda</taxon>
        <taxon>Insecta</taxon>
        <taxon>Pterygota</taxon>
        <taxon>Neoptera</taxon>
        <taxon>Endopterygota</taxon>
        <taxon>Coleoptera</taxon>
        <taxon>Polyphaga</taxon>
        <taxon>Cucujiformia</taxon>
        <taxon>Chrysomeloidea</taxon>
        <taxon>Chrysomelidae</taxon>
        <taxon>Bruchinae</taxon>
        <taxon>Bruchini</taxon>
        <taxon>Acanthoscelides</taxon>
    </lineage>
</organism>
<dbReference type="Proteomes" id="UP001152888">
    <property type="component" value="Unassembled WGS sequence"/>
</dbReference>
<comment type="caution">
    <text evidence="2">The sequence shown here is derived from an EMBL/GenBank/DDBJ whole genome shotgun (WGS) entry which is preliminary data.</text>
</comment>
<feature type="transmembrane region" description="Helical" evidence="1">
    <location>
        <begin position="12"/>
        <end position="33"/>
    </location>
</feature>
<evidence type="ECO:0000313" key="3">
    <source>
        <dbReference type="Proteomes" id="UP001152888"/>
    </source>
</evidence>
<gene>
    <name evidence="2" type="ORF">ACAOBT_LOCUS2917</name>
</gene>
<dbReference type="AlphaFoldDB" id="A0A9P0JQ79"/>
<evidence type="ECO:0000313" key="2">
    <source>
        <dbReference type="EMBL" id="CAH1958901.1"/>
    </source>
</evidence>
<accession>A0A9P0JQ79</accession>